<dbReference type="EMBL" id="GEDG01035195">
    <property type="protein sequence ID" value="JAP09338.1"/>
    <property type="molecule type" value="Transcribed_RNA"/>
</dbReference>
<dbReference type="AlphaFoldDB" id="A0A0V0GN75"/>
<protein>
    <submittedName>
        <fullName evidence="1">Putative ovule protein</fullName>
    </submittedName>
</protein>
<feature type="non-terminal residue" evidence="1">
    <location>
        <position position="1"/>
    </location>
</feature>
<reference evidence="1" key="1">
    <citation type="submission" date="2015-12" db="EMBL/GenBank/DDBJ databases">
        <title>Gene expression during late stages of embryo sac development: a critical building block for successful pollen-pistil interactions.</title>
        <authorList>
            <person name="Liu Y."/>
            <person name="Joly V."/>
            <person name="Sabar M."/>
            <person name="Matton D.P."/>
        </authorList>
    </citation>
    <scope>NUCLEOTIDE SEQUENCE</scope>
</reference>
<proteinExistence type="predicted"/>
<name>A0A0V0GN75_SOLCH</name>
<sequence>SFNYSQLLMYNKPFSMSTYSHLHQSIGISFRSIDVRLTIARLNYVSIQVLNWLYKIIITK</sequence>
<organism evidence="1">
    <name type="scientific">Solanum chacoense</name>
    <name type="common">Chaco potato</name>
    <dbReference type="NCBI Taxonomy" id="4108"/>
    <lineage>
        <taxon>Eukaryota</taxon>
        <taxon>Viridiplantae</taxon>
        <taxon>Streptophyta</taxon>
        <taxon>Embryophyta</taxon>
        <taxon>Tracheophyta</taxon>
        <taxon>Spermatophyta</taxon>
        <taxon>Magnoliopsida</taxon>
        <taxon>eudicotyledons</taxon>
        <taxon>Gunneridae</taxon>
        <taxon>Pentapetalae</taxon>
        <taxon>asterids</taxon>
        <taxon>lamiids</taxon>
        <taxon>Solanales</taxon>
        <taxon>Solanaceae</taxon>
        <taxon>Solanoideae</taxon>
        <taxon>Solaneae</taxon>
        <taxon>Solanum</taxon>
    </lineage>
</organism>
<accession>A0A0V0GN75</accession>
<evidence type="ECO:0000313" key="1">
    <source>
        <dbReference type="EMBL" id="JAP09338.1"/>
    </source>
</evidence>